<gene>
    <name evidence="1" type="ORF">LTR36_010063</name>
</gene>
<dbReference type="Proteomes" id="UP001324427">
    <property type="component" value="Unassembled WGS sequence"/>
</dbReference>
<dbReference type="AlphaFoldDB" id="A0AAV9JRU4"/>
<evidence type="ECO:0000313" key="2">
    <source>
        <dbReference type="Proteomes" id="UP001324427"/>
    </source>
</evidence>
<keyword evidence="2" id="KW-1185">Reference proteome</keyword>
<accession>A0AAV9JRU4</accession>
<organism evidence="1 2">
    <name type="scientific">Oleoguttula mirabilis</name>
    <dbReference type="NCBI Taxonomy" id="1507867"/>
    <lineage>
        <taxon>Eukaryota</taxon>
        <taxon>Fungi</taxon>
        <taxon>Dikarya</taxon>
        <taxon>Ascomycota</taxon>
        <taxon>Pezizomycotina</taxon>
        <taxon>Dothideomycetes</taxon>
        <taxon>Dothideomycetidae</taxon>
        <taxon>Mycosphaerellales</taxon>
        <taxon>Teratosphaeriaceae</taxon>
        <taxon>Oleoguttula</taxon>
    </lineage>
</organism>
<evidence type="ECO:0000313" key="1">
    <source>
        <dbReference type="EMBL" id="KAK4548194.1"/>
    </source>
</evidence>
<dbReference type="EMBL" id="JAVFHQ010000008">
    <property type="protein sequence ID" value="KAK4548194.1"/>
    <property type="molecule type" value="Genomic_DNA"/>
</dbReference>
<sequence length="125" mass="13793">MYVADAIEIAMIFGEGQNLHRLRSLRPKVVRKTLVVGQQTEVTYVTEAKAGSEETHRPLTIKAYEGNLGVILDGATDPRPTAFTALARQIQLMTVLMSLTASSRFYEIMGGLTFSSSVPAQRYQD</sequence>
<name>A0AAV9JRU4_9PEZI</name>
<comment type="caution">
    <text evidence="1">The sequence shown here is derived from an EMBL/GenBank/DDBJ whole genome shotgun (WGS) entry which is preliminary data.</text>
</comment>
<protein>
    <submittedName>
        <fullName evidence="1">Uncharacterized protein</fullName>
    </submittedName>
</protein>
<reference evidence="1 2" key="1">
    <citation type="submission" date="2021-11" db="EMBL/GenBank/DDBJ databases">
        <title>Black yeast isolated from Biological Soil Crust.</title>
        <authorList>
            <person name="Kurbessoian T."/>
        </authorList>
    </citation>
    <scope>NUCLEOTIDE SEQUENCE [LARGE SCALE GENOMIC DNA]</scope>
    <source>
        <strain evidence="1 2">CCFEE 5522</strain>
    </source>
</reference>
<proteinExistence type="predicted"/>